<reference evidence="1 2" key="1">
    <citation type="journal article" date="2011" name="Mol. Biol. Evol.">
        <title>Comparative genomic analysis of fruiting body formation in Myxococcales.</title>
        <authorList>
            <person name="Huntley S."/>
            <person name="Hamann N."/>
            <person name="Wegener-Feldbrugge S."/>
            <person name="Treuner-Lange A."/>
            <person name="Kube M."/>
            <person name="Reinhardt R."/>
            <person name="Klages S."/>
            <person name="Muller R."/>
            <person name="Ronning C.M."/>
            <person name="Nierman W.C."/>
            <person name="Sogaard-Andersen L."/>
        </authorList>
    </citation>
    <scope>NUCLEOTIDE SEQUENCE [LARGE SCALE GENOMIC DNA]</scope>
    <source>
        <strain evidence="1 2">DW4/3-1</strain>
    </source>
</reference>
<keyword evidence="2" id="KW-1185">Reference proteome</keyword>
<dbReference type="AlphaFoldDB" id="E3FHM3"/>
<proteinExistence type="predicted"/>
<gene>
    <name evidence="1" type="ordered locus">STAUR_1291</name>
</gene>
<organism evidence="1 2">
    <name type="scientific">Stigmatella aurantiaca (strain DW4/3-1)</name>
    <dbReference type="NCBI Taxonomy" id="378806"/>
    <lineage>
        <taxon>Bacteria</taxon>
        <taxon>Pseudomonadati</taxon>
        <taxon>Myxococcota</taxon>
        <taxon>Myxococcia</taxon>
        <taxon>Myxococcales</taxon>
        <taxon>Cystobacterineae</taxon>
        <taxon>Archangiaceae</taxon>
        <taxon>Stigmatella</taxon>
    </lineage>
</organism>
<dbReference type="HOGENOM" id="CLU_962818_0_0_7"/>
<sequence length="293" mass="32028">MNGRLMLGGLAGLLLALPLMFLLKGLLQPKLPESLPHGKQLSPVLDTEESTRRSTYRRECGLSQECEPPLGCVFDARIRSWYCTDSQCNTDVGCPEGQVCQSIATEGDGPWVRFCVPVGSRMEGERCYELPGDKDAACSAGLLCVGQGGWCARPCLSDTTEACPKGFFCARTLPEPACLPSCEERGCPSGQQCILQEDGGRACVEVYGDNCQQTPCPQGRQCDVEQVPEHPNKVWMACRERCGEGLPPCFEGRVCDGWRCKPACAPQEVTACGAGYRCEKRRPDRPYACQPDW</sequence>
<evidence type="ECO:0000313" key="1">
    <source>
        <dbReference type="EMBL" id="ADO69095.1"/>
    </source>
</evidence>
<protein>
    <submittedName>
        <fullName evidence="1">Uncharacterized protein</fullName>
    </submittedName>
</protein>
<name>E3FHM3_STIAD</name>
<dbReference type="EMBL" id="CP002271">
    <property type="protein sequence ID" value="ADO69095.1"/>
    <property type="molecule type" value="Genomic_DNA"/>
</dbReference>
<dbReference type="KEGG" id="sur:STAUR_1291"/>
<dbReference type="Proteomes" id="UP000001351">
    <property type="component" value="Chromosome"/>
</dbReference>
<accession>E3FHM3</accession>
<evidence type="ECO:0000313" key="2">
    <source>
        <dbReference type="Proteomes" id="UP000001351"/>
    </source>
</evidence>